<proteinExistence type="inferred from homology"/>
<accession>A0A5C3Q012</accession>
<evidence type="ECO:0000256" key="6">
    <source>
        <dbReference type="ARBA" id="ARBA00047407"/>
    </source>
</evidence>
<dbReference type="GO" id="GO:0005524">
    <property type="term" value="F:ATP binding"/>
    <property type="evidence" value="ECO:0007669"/>
    <property type="project" value="UniProtKB-KW"/>
</dbReference>
<dbReference type="InterPro" id="IPR020556">
    <property type="entry name" value="Amidase_CS"/>
</dbReference>
<feature type="active site" description="Charge relay system" evidence="7">
    <location>
        <position position="50"/>
    </location>
</feature>
<keyword evidence="7" id="KW-0496">Mitochondrion</keyword>
<feature type="region of interest" description="Disordered" evidence="8">
    <location>
        <begin position="109"/>
        <end position="134"/>
    </location>
</feature>
<feature type="domain" description="Amidase" evidence="9">
    <location>
        <begin position="35"/>
        <end position="500"/>
    </location>
</feature>
<feature type="active site" description="Acyl-ester intermediate" evidence="7">
    <location>
        <position position="156"/>
    </location>
</feature>
<evidence type="ECO:0000313" key="10">
    <source>
        <dbReference type="EMBL" id="TFK95455.1"/>
    </source>
</evidence>
<keyword evidence="11" id="KW-1185">Reference proteome</keyword>
<comment type="catalytic activity">
    <reaction evidence="6 7">
        <text>L-glutamyl-tRNA(Gln) + L-glutamine + ATP + H2O = L-glutaminyl-tRNA(Gln) + L-glutamate + ADP + phosphate + H(+)</text>
        <dbReference type="Rhea" id="RHEA:17521"/>
        <dbReference type="Rhea" id="RHEA-COMP:9681"/>
        <dbReference type="Rhea" id="RHEA-COMP:9684"/>
        <dbReference type="ChEBI" id="CHEBI:15377"/>
        <dbReference type="ChEBI" id="CHEBI:15378"/>
        <dbReference type="ChEBI" id="CHEBI:29985"/>
        <dbReference type="ChEBI" id="CHEBI:30616"/>
        <dbReference type="ChEBI" id="CHEBI:43474"/>
        <dbReference type="ChEBI" id="CHEBI:58359"/>
        <dbReference type="ChEBI" id="CHEBI:78520"/>
        <dbReference type="ChEBI" id="CHEBI:78521"/>
        <dbReference type="ChEBI" id="CHEBI:456216"/>
        <dbReference type="EC" id="6.3.5.7"/>
    </reaction>
</comment>
<evidence type="ECO:0000256" key="3">
    <source>
        <dbReference type="ARBA" id="ARBA00022741"/>
    </source>
</evidence>
<dbReference type="PANTHER" id="PTHR11895:SF7">
    <property type="entry name" value="GLUTAMYL-TRNA(GLN) AMIDOTRANSFERASE SUBUNIT A, MITOCHONDRIAL"/>
    <property type="match status" value="1"/>
</dbReference>
<dbReference type="GO" id="GO:0005739">
    <property type="term" value="C:mitochondrion"/>
    <property type="evidence" value="ECO:0007669"/>
    <property type="project" value="UniProtKB-SubCell"/>
</dbReference>
<dbReference type="GO" id="GO:0032543">
    <property type="term" value="P:mitochondrial translation"/>
    <property type="evidence" value="ECO:0007669"/>
    <property type="project" value="UniProtKB-UniRule"/>
</dbReference>
<keyword evidence="2 7" id="KW-0436">Ligase</keyword>
<dbReference type="InterPro" id="IPR000120">
    <property type="entry name" value="Amidase"/>
</dbReference>
<evidence type="ECO:0000256" key="8">
    <source>
        <dbReference type="SAM" id="MobiDB-lite"/>
    </source>
</evidence>
<keyword evidence="3 7" id="KW-0547">Nucleotide-binding</keyword>
<evidence type="ECO:0000259" key="9">
    <source>
        <dbReference type="Pfam" id="PF01425"/>
    </source>
</evidence>
<evidence type="ECO:0000313" key="11">
    <source>
        <dbReference type="Proteomes" id="UP000305067"/>
    </source>
</evidence>
<dbReference type="EC" id="6.3.5.7" evidence="7"/>
<protein>
    <recommendedName>
        <fullName evidence="7">Glutamyl-tRNA(Gln) amidotransferase subunit A, mitochondrial</fullName>
        <shortName evidence="7">Glu-AdT subunit A</shortName>
        <ecNumber evidence="7">6.3.5.7</ecNumber>
    </recommendedName>
</protein>
<dbReference type="STRING" id="1884261.A0A5C3Q012"/>
<evidence type="ECO:0000256" key="7">
    <source>
        <dbReference type="HAMAP-Rule" id="MF_03150"/>
    </source>
</evidence>
<organism evidence="10 11">
    <name type="scientific">Pterulicium gracile</name>
    <dbReference type="NCBI Taxonomy" id="1884261"/>
    <lineage>
        <taxon>Eukaryota</taxon>
        <taxon>Fungi</taxon>
        <taxon>Dikarya</taxon>
        <taxon>Basidiomycota</taxon>
        <taxon>Agaricomycotina</taxon>
        <taxon>Agaricomycetes</taxon>
        <taxon>Agaricomycetidae</taxon>
        <taxon>Agaricales</taxon>
        <taxon>Pleurotineae</taxon>
        <taxon>Pterulaceae</taxon>
        <taxon>Pterulicium</taxon>
    </lineage>
</organism>
<dbReference type="GO" id="GO:0070681">
    <property type="term" value="P:glutaminyl-tRNAGln biosynthesis via transamidation"/>
    <property type="evidence" value="ECO:0007669"/>
    <property type="project" value="UniProtKB-UniRule"/>
</dbReference>
<dbReference type="InterPro" id="IPR036928">
    <property type="entry name" value="AS_sf"/>
</dbReference>
<dbReference type="GO" id="GO:0050567">
    <property type="term" value="F:glutaminyl-tRNA synthase (glutamine-hydrolyzing) activity"/>
    <property type="evidence" value="ECO:0007669"/>
    <property type="project" value="UniProtKB-UniRule"/>
</dbReference>
<feature type="region of interest" description="Disordered" evidence="8">
    <location>
        <begin position="462"/>
        <end position="487"/>
    </location>
</feature>
<name>A0A5C3Q012_9AGAR</name>
<dbReference type="EMBL" id="ML178884">
    <property type="protein sequence ID" value="TFK95455.1"/>
    <property type="molecule type" value="Genomic_DNA"/>
</dbReference>
<evidence type="ECO:0000256" key="2">
    <source>
        <dbReference type="ARBA" id="ARBA00022598"/>
    </source>
</evidence>
<comment type="subunit">
    <text evidence="7">Subunit of the heterotrimeric GatCAB amidotransferase (AdT) complex, composed of A, B and C subunits.</text>
</comment>
<dbReference type="HAMAP" id="MF_00120">
    <property type="entry name" value="GatA"/>
    <property type="match status" value="1"/>
</dbReference>
<evidence type="ECO:0000256" key="5">
    <source>
        <dbReference type="ARBA" id="ARBA00022917"/>
    </source>
</evidence>
<dbReference type="SUPFAM" id="SSF75304">
    <property type="entry name" value="Amidase signature (AS) enzymes"/>
    <property type="match status" value="1"/>
</dbReference>
<comment type="similarity">
    <text evidence="1 7">Belongs to the amidase family. GatA subfamily.</text>
</comment>
<dbReference type="PANTHER" id="PTHR11895">
    <property type="entry name" value="TRANSAMIDASE"/>
    <property type="match status" value="1"/>
</dbReference>
<dbReference type="Gene3D" id="3.90.1300.10">
    <property type="entry name" value="Amidase signature (AS) domain"/>
    <property type="match status" value="1"/>
</dbReference>
<dbReference type="PROSITE" id="PS00571">
    <property type="entry name" value="AMIDASES"/>
    <property type="match status" value="1"/>
</dbReference>
<feature type="active site" description="Charge relay system" evidence="7">
    <location>
        <position position="132"/>
    </location>
</feature>
<comment type="subcellular location">
    <subcellularLocation>
        <location evidence="7">Mitochondrion</location>
    </subcellularLocation>
</comment>
<dbReference type="Proteomes" id="UP000305067">
    <property type="component" value="Unassembled WGS sequence"/>
</dbReference>
<reference evidence="10 11" key="1">
    <citation type="journal article" date="2019" name="Nat. Ecol. Evol.">
        <title>Megaphylogeny resolves global patterns of mushroom evolution.</title>
        <authorList>
            <person name="Varga T."/>
            <person name="Krizsan K."/>
            <person name="Foldi C."/>
            <person name="Dima B."/>
            <person name="Sanchez-Garcia M."/>
            <person name="Sanchez-Ramirez S."/>
            <person name="Szollosi G.J."/>
            <person name="Szarkandi J.G."/>
            <person name="Papp V."/>
            <person name="Albert L."/>
            <person name="Andreopoulos W."/>
            <person name="Angelini C."/>
            <person name="Antonin V."/>
            <person name="Barry K.W."/>
            <person name="Bougher N.L."/>
            <person name="Buchanan P."/>
            <person name="Buyck B."/>
            <person name="Bense V."/>
            <person name="Catcheside P."/>
            <person name="Chovatia M."/>
            <person name="Cooper J."/>
            <person name="Damon W."/>
            <person name="Desjardin D."/>
            <person name="Finy P."/>
            <person name="Geml J."/>
            <person name="Haridas S."/>
            <person name="Hughes K."/>
            <person name="Justo A."/>
            <person name="Karasinski D."/>
            <person name="Kautmanova I."/>
            <person name="Kiss B."/>
            <person name="Kocsube S."/>
            <person name="Kotiranta H."/>
            <person name="LaButti K.M."/>
            <person name="Lechner B.E."/>
            <person name="Liimatainen K."/>
            <person name="Lipzen A."/>
            <person name="Lukacs Z."/>
            <person name="Mihaltcheva S."/>
            <person name="Morgado L.N."/>
            <person name="Niskanen T."/>
            <person name="Noordeloos M.E."/>
            <person name="Ohm R.A."/>
            <person name="Ortiz-Santana B."/>
            <person name="Ovrebo C."/>
            <person name="Racz N."/>
            <person name="Riley R."/>
            <person name="Savchenko A."/>
            <person name="Shiryaev A."/>
            <person name="Soop K."/>
            <person name="Spirin V."/>
            <person name="Szebenyi C."/>
            <person name="Tomsovsky M."/>
            <person name="Tulloss R.E."/>
            <person name="Uehling J."/>
            <person name="Grigoriev I.V."/>
            <person name="Vagvolgyi C."/>
            <person name="Papp T."/>
            <person name="Martin F.M."/>
            <person name="Miettinen O."/>
            <person name="Hibbett D.S."/>
            <person name="Nagy L.G."/>
        </authorList>
    </citation>
    <scope>NUCLEOTIDE SEQUENCE [LARGE SCALE GENOMIC DNA]</scope>
    <source>
        <strain evidence="10 11">CBS 309.79</strain>
    </source>
</reference>
<evidence type="ECO:0000256" key="4">
    <source>
        <dbReference type="ARBA" id="ARBA00022840"/>
    </source>
</evidence>
<dbReference type="OrthoDB" id="421993at2759"/>
<evidence type="ECO:0000256" key="1">
    <source>
        <dbReference type="ARBA" id="ARBA00008069"/>
    </source>
</evidence>
<keyword evidence="4 7" id="KW-0067">ATP-binding</keyword>
<dbReference type="InterPro" id="IPR023631">
    <property type="entry name" value="Amidase_dom"/>
</dbReference>
<sequence length="513" mass="53999">MHRVPRPHNTRFLSSLSSSSSSNAYNALISHAPRTEHGNGPLKGVNVAVKDNICTKDLRTTCSSRMLADFTPPFDATVVSLLREAGARVVGKANCDEFGMGSLNVHSSHGPVVNPFRPSSGSTSPPRSAGGSSGGSAAAVAAGLCDVALGTDTGGSVRLPASYCGVVGFKPSYGLLSRWGVVSFADSLDCVGVLGRSTEGVIGAFDVLNQFDLRDPTAASQELRTQASDLSQSSWDGDIKHLRIGVPQEYFPTELSHSITAPLRKVLTALKKKGATIVPVSLPRTSYALSAYYVISSAEAGSNMVRYDGVQYGHRVPPPPGSDWTKTARVFAHTRTEGFGREVKKRVLLGTYALTADAFDNYFLQAQRIRELIKADFDEVFTAPNVLRPSSSSPSQPTLTNDGQGVHVLLHPSAIRTAPLLPSASSTTSAEGEEEDLSSYVQDVLTVPASLGGLPALSVPAGVAQSGSSGQEGTGDEEDGDGWPVGVSVVGQWGCDRMVLDVGRAVEEVVREL</sequence>
<dbReference type="Pfam" id="PF01425">
    <property type="entry name" value="Amidase"/>
    <property type="match status" value="1"/>
</dbReference>
<dbReference type="InterPro" id="IPR004412">
    <property type="entry name" value="GatA"/>
</dbReference>
<feature type="compositionally biased region" description="Low complexity" evidence="8">
    <location>
        <begin position="118"/>
        <end position="134"/>
    </location>
</feature>
<dbReference type="GO" id="GO:0030956">
    <property type="term" value="C:glutamyl-tRNA(Gln) amidotransferase complex"/>
    <property type="evidence" value="ECO:0007669"/>
    <property type="project" value="UniProtKB-UniRule"/>
</dbReference>
<comment type="function">
    <text evidence="7">Allows the formation of correctly charged Gln-tRNA(Gln) through the transamidation of misacylated Glu-tRNA(Gln) in the mitochondria. The reaction takes place in the presence of glutamine and ATP through an activated gamma-phospho-Glu-tRNA(Gln).</text>
</comment>
<dbReference type="AlphaFoldDB" id="A0A5C3Q012"/>
<keyword evidence="5 7" id="KW-0648">Protein biosynthesis</keyword>
<gene>
    <name evidence="10" type="ORF">BDV98DRAFT_577690</name>
</gene>